<dbReference type="Pfam" id="PF00440">
    <property type="entry name" value="TetR_N"/>
    <property type="match status" value="1"/>
</dbReference>
<dbReference type="InterPro" id="IPR011075">
    <property type="entry name" value="TetR_C"/>
</dbReference>
<evidence type="ECO:0000256" key="5">
    <source>
        <dbReference type="SAM" id="MobiDB-lite"/>
    </source>
</evidence>
<dbReference type="PROSITE" id="PS01081">
    <property type="entry name" value="HTH_TETR_1"/>
    <property type="match status" value="1"/>
</dbReference>
<feature type="compositionally biased region" description="Basic and acidic residues" evidence="5">
    <location>
        <begin position="1"/>
        <end position="18"/>
    </location>
</feature>
<accession>A0ABV9TTJ7</accession>
<feature type="DNA-binding region" description="H-T-H motif" evidence="4">
    <location>
        <begin position="55"/>
        <end position="74"/>
    </location>
</feature>
<dbReference type="Gene3D" id="1.10.10.60">
    <property type="entry name" value="Homeodomain-like"/>
    <property type="match status" value="1"/>
</dbReference>
<keyword evidence="2 4" id="KW-0238">DNA-binding</keyword>
<dbReference type="InterPro" id="IPR023772">
    <property type="entry name" value="DNA-bd_HTH_TetR-type_CS"/>
</dbReference>
<dbReference type="Pfam" id="PF16859">
    <property type="entry name" value="TetR_C_11"/>
    <property type="match status" value="1"/>
</dbReference>
<reference evidence="8" key="1">
    <citation type="journal article" date="2019" name="Int. J. Syst. Evol. Microbiol.">
        <title>The Global Catalogue of Microorganisms (GCM) 10K type strain sequencing project: providing services to taxonomists for standard genome sequencing and annotation.</title>
        <authorList>
            <consortium name="The Broad Institute Genomics Platform"/>
            <consortium name="The Broad Institute Genome Sequencing Center for Infectious Disease"/>
            <person name="Wu L."/>
            <person name="Ma J."/>
        </authorList>
    </citation>
    <scope>NUCLEOTIDE SEQUENCE [LARGE SCALE GENOMIC DNA]</scope>
    <source>
        <strain evidence="8">KLKA75</strain>
    </source>
</reference>
<gene>
    <name evidence="7" type="ORF">ACFPCY_05545</name>
</gene>
<evidence type="ECO:0000259" key="6">
    <source>
        <dbReference type="PROSITE" id="PS50977"/>
    </source>
</evidence>
<evidence type="ECO:0000256" key="1">
    <source>
        <dbReference type="ARBA" id="ARBA00023015"/>
    </source>
</evidence>
<dbReference type="Gene3D" id="1.10.357.10">
    <property type="entry name" value="Tetracycline Repressor, domain 2"/>
    <property type="match status" value="1"/>
</dbReference>
<dbReference type="Proteomes" id="UP001595872">
    <property type="component" value="Unassembled WGS sequence"/>
</dbReference>
<dbReference type="PROSITE" id="PS50977">
    <property type="entry name" value="HTH_TETR_2"/>
    <property type="match status" value="1"/>
</dbReference>
<evidence type="ECO:0000313" key="7">
    <source>
        <dbReference type="EMBL" id="MFC4906773.1"/>
    </source>
</evidence>
<evidence type="ECO:0000256" key="3">
    <source>
        <dbReference type="ARBA" id="ARBA00023163"/>
    </source>
</evidence>
<keyword evidence="8" id="KW-1185">Reference proteome</keyword>
<evidence type="ECO:0000256" key="4">
    <source>
        <dbReference type="PROSITE-ProRule" id="PRU00335"/>
    </source>
</evidence>
<sequence>MTERKPAAGRPAESDENRPGASRAPGRPRSERAEKAILDATVDLLAEESGVDGVSMEAVAARAGVAKTTIYRRWPNKEALIVGALGSLKGPLPELPGTGLRDDLLTLARHMSVERGFKASRCFWNVVGGAEKYPELYARYKQDVITPRREVYREVLRRGIERGEARADLDLDVAVAMLVGAFAYHKPPDPLPDGFADHVVDTVLRGISAD</sequence>
<comment type="caution">
    <text evidence="7">The sequence shown here is derived from an EMBL/GenBank/DDBJ whole genome shotgun (WGS) entry which is preliminary data.</text>
</comment>
<keyword evidence="3" id="KW-0804">Transcription</keyword>
<dbReference type="InterPro" id="IPR050109">
    <property type="entry name" value="HTH-type_TetR-like_transc_reg"/>
</dbReference>
<dbReference type="EMBL" id="JBHSIT010000001">
    <property type="protein sequence ID" value="MFC4906773.1"/>
    <property type="molecule type" value="Genomic_DNA"/>
</dbReference>
<dbReference type="SUPFAM" id="SSF48498">
    <property type="entry name" value="Tetracyclin repressor-like, C-terminal domain"/>
    <property type="match status" value="1"/>
</dbReference>
<proteinExistence type="predicted"/>
<feature type="region of interest" description="Disordered" evidence="5">
    <location>
        <begin position="1"/>
        <end position="33"/>
    </location>
</feature>
<dbReference type="SUPFAM" id="SSF46689">
    <property type="entry name" value="Homeodomain-like"/>
    <property type="match status" value="1"/>
</dbReference>
<evidence type="ECO:0000256" key="2">
    <source>
        <dbReference type="ARBA" id="ARBA00023125"/>
    </source>
</evidence>
<organism evidence="7 8">
    <name type="scientific">Actinomadura gamaensis</name>
    <dbReference type="NCBI Taxonomy" id="1763541"/>
    <lineage>
        <taxon>Bacteria</taxon>
        <taxon>Bacillati</taxon>
        <taxon>Actinomycetota</taxon>
        <taxon>Actinomycetes</taxon>
        <taxon>Streptosporangiales</taxon>
        <taxon>Thermomonosporaceae</taxon>
        <taxon>Actinomadura</taxon>
    </lineage>
</organism>
<dbReference type="PANTHER" id="PTHR30055">
    <property type="entry name" value="HTH-TYPE TRANSCRIPTIONAL REGULATOR RUTR"/>
    <property type="match status" value="1"/>
</dbReference>
<evidence type="ECO:0000313" key="8">
    <source>
        <dbReference type="Proteomes" id="UP001595872"/>
    </source>
</evidence>
<name>A0ABV9TTJ7_9ACTN</name>
<dbReference type="InterPro" id="IPR036271">
    <property type="entry name" value="Tet_transcr_reg_TetR-rel_C_sf"/>
</dbReference>
<dbReference type="PANTHER" id="PTHR30055:SF148">
    <property type="entry name" value="TETR-FAMILY TRANSCRIPTIONAL REGULATOR"/>
    <property type="match status" value="1"/>
</dbReference>
<dbReference type="InterPro" id="IPR009057">
    <property type="entry name" value="Homeodomain-like_sf"/>
</dbReference>
<dbReference type="RefSeq" id="WP_378252454.1">
    <property type="nucleotide sequence ID" value="NZ_JBHSIT010000001.1"/>
</dbReference>
<feature type="domain" description="HTH tetR-type" evidence="6">
    <location>
        <begin position="31"/>
        <end position="92"/>
    </location>
</feature>
<dbReference type="InterPro" id="IPR001647">
    <property type="entry name" value="HTH_TetR"/>
</dbReference>
<protein>
    <submittedName>
        <fullName evidence="7">TetR/AcrR family transcriptional regulator</fullName>
    </submittedName>
</protein>
<keyword evidence="1" id="KW-0805">Transcription regulation</keyword>